<keyword evidence="3" id="KW-1185">Reference proteome</keyword>
<accession>A0ABN6VDS4</accession>
<dbReference type="EMBL" id="AP027142">
    <property type="protein sequence ID" value="BDV33761.1"/>
    <property type="molecule type" value="Genomic_DNA"/>
</dbReference>
<name>A0ABN6VDS4_9HYPH</name>
<reference evidence="2 3" key="1">
    <citation type="journal article" date="2023" name="Int. J. Syst. Evol. Microbiol.">
        <title>Methylocystis iwaonis sp. nov., a type II methane-oxidizing bacterium from surface soil of a rice paddy field in Japan, and emended description of the genus Methylocystis (ex Whittenbury et al. 1970) Bowman et al. 1993.</title>
        <authorList>
            <person name="Kaise H."/>
            <person name="Sawadogo J.B."/>
            <person name="Alam M.S."/>
            <person name="Ueno C."/>
            <person name="Dianou D."/>
            <person name="Shinjo R."/>
            <person name="Asakawa S."/>
        </authorList>
    </citation>
    <scope>NUCLEOTIDE SEQUENCE [LARGE SCALE GENOMIC DNA]</scope>
    <source>
        <strain evidence="2 3">SS37A-Re</strain>
    </source>
</reference>
<organism evidence="2 3">
    <name type="scientific">Methylocystis iwaonis</name>
    <dbReference type="NCBI Taxonomy" id="2885079"/>
    <lineage>
        <taxon>Bacteria</taxon>
        <taxon>Pseudomonadati</taxon>
        <taxon>Pseudomonadota</taxon>
        <taxon>Alphaproteobacteria</taxon>
        <taxon>Hyphomicrobiales</taxon>
        <taxon>Methylocystaceae</taxon>
        <taxon>Methylocystis</taxon>
    </lineage>
</organism>
<evidence type="ECO:0000313" key="2">
    <source>
        <dbReference type="EMBL" id="BDV33761.1"/>
    </source>
</evidence>
<evidence type="ECO:0000313" key="3">
    <source>
        <dbReference type="Proteomes" id="UP001317629"/>
    </source>
</evidence>
<feature type="coiled-coil region" evidence="1">
    <location>
        <begin position="84"/>
        <end position="111"/>
    </location>
</feature>
<sequence length="167" mass="18693">MGTVTVTSMAEFLADERAQDERMLQSALGKAIQESFQTIVHEPLPDRIGLLLLQLALGKVISPETDEAPRGDAVALMDEPEKLLAKATRHVVQAERIVARQRERIVRLRAQDFPIEEALQLLDTFIRTLSIMKDHQRLLREEAEGTDVSAGWLFSRVAARTPQNVAV</sequence>
<gene>
    <name evidence="2" type="ORF">SS37A_12900</name>
</gene>
<evidence type="ECO:0000256" key="1">
    <source>
        <dbReference type="SAM" id="Coils"/>
    </source>
</evidence>
<dbReference type="Proteomes" id="UP001317629">
    <property type="component" value="Chromosome"/>
</dbReference>
<protein>
    <submittedName>
        <fullName evidence="2">Uncharacterized protein</fullName>
    </submittedName>
</protein>
<keyword evidence="1" id="KW-0175">Coiled coil</keyword>
<proteinExistence type="predicted"/>